<organism evidence="4 5">
    <name type="scientific">Thyridium curvatum</name>
    <dbReference type="NCBI Taxonomy" id="1093900"/>
    <lineage>
        <taxon>Eukaryota</taxon>
        <taxon>Fungi</taxon>
        <taxon>Dikarya</taxon>
        <taxon>Ascomycota</taxon>
        <taxon>Pezizomycotina</taxon>
        <taxon>Sordariomycetes</taxon>
        <taxon>Sordariomycetidae</taxon>
        <taxon>Thyridiales</taxon>
        <taxon>Thyridiaceae</taxon>
        <taxon>Thyridium</taxon>
    </lineage>
</organism>
<dbReference type="InterPro" id="IPR039461">
    <property type="entry name" value="Peptidase_M49"/>
</dbReference>
<dbReference type="GeneID" id="41969427"/>
<dbReference type="OrthoDB" id="4694525at2759"/>
<dbReference type="GO" id="GO:0005737">
    <property type="term" value="C:cytoplasm"/>
    <property type="evidence" value="ECO:0007669"/>
    <property type="project" value="TreeGrafter"/>
</dbReference>
<dbReference type="GO" id="GO:0046872">
    <property type="term" value="F:metal ion binding"/>
    <property type="evidence" value="ECO:0007669"/>
    <property type="project" value="UniProtKB-KW"/>
</dbReference>
<proteinExistence type="predicted"/>
<dbReference type="Proteomes" id="UP000319257">
    <property type="component" value="Unassembled WGS sequence"/>
</dbReference>
<dbReference type="PANTHER" id="PTHR23422">
    <property type="entry name" value="DIPEPTIDYL PEPTIDASE III-RELATED"/>
    <property type="match status" value="1"/>
</dbReference>
<dbReference type="RefSeq" id="XP_030989088.1">
    <property type="nucleotide sequence ID" value="XM_031136118.1"/>
</dbReference>
<dbReference type="EMBL" id="SKBQ01000008">
    <property type="protein sequence ID" value="TPX07550.1"/>
    <property type="molecule type" value="Genomic_DNA"/>
</dbReference>
<keyword evidence="1" id="KW-0479">Metal-binding</keyword>
<dbReference type="PANTHER" id="PTHR23422:SF11">
    <property type="entry name" value="DIPEPTIDYL PEPTIDASE 3"/>
    <property type="match status" value="1"/>
</dbReference>
<evidence type="ECO:0000313" key="4">
    <source>
        <dbReference type="EMBL" id="TPX07550.1"/>
    </source>
</evidence>
<reference evidence="4 5" key="1">
    <citation type="submission" date="2019-06" db="EMBL/GenBank/DDBJ databases">
        <title>Draft genome sequence of the filamentous fungus Phialemoniopsis curvata isolated from diesel fuel.</title>
        <authorList>
            <person name="Varaljay V.A."/>
            <person name="Lyon W.J."/>
            <person name="Crouch A.L."/>
            <person name="Drake C.E."/>
            <person name="Hollomon J.M."/>
            <person name="Nadeau L.J."/>
            <person name="Nunn H.S."/>
            <person name="Stevenson B.S."/>
            <person name="Bojanowski C.L."/>
            <person name="Crookes-Goodson W.J."/>
        </authorList>
    </citation>
    <scope>NUCLEOTIDE SEQUENCE [LARGE SCALE GENOMIC DNA]</scope>
    <source>
        <strain evidence="4 5">D216</strain>
    </source>
</reference>
<dbReference type="Gene3D" id="3.30.540.30">
    <property type="match status" value="3"/>
</dbReference>
<comment type="caution">
    <text evidence="4">The sequence shown here is derived from an EMBL/GenBank/DDBJ whole genome shotgun (WGS) entry which is preliminary data.</text>
</comment>
<accession>A0A507ATL5</accession>
<keyword evidence="5" id="KW-1185">Reference proteome</keyword>
<dbReference type="EMBL" id="SKBQ01000008">
    <property type="protein sequence ID" value="TPX07377.1"/>
    <property type="molecule type" value="Genomic_DNA"/>
</dbReference>
<sequence>MASKCVQPQGALTHQLAIKDVFNRLSEREQLYAHHLSKAAWHGARVIMSQTSPESNSIFDLIMELHKSCGGDWNHFVEEGKVTEVELSAFLDYAALFLSNIGNYFADGGRKIITNLSRHALERLATCSPEALSLLKGVIDPMLSTSPSSIGYPSDTAQANYYLGDRITPDELDLVSEAMEARAIKPENTRILKKQGDQGQTVFDVLQASAVAGYLDLLDDVDELGMVIRVCGEDHREAMANICQSLGRAKEYAGNEKQRQVIDHYIASFLTGSLDAFRDAQRVWVTDKSPAIESVFGFVEPYRDPYGVRGEWEGIVCISDPNESSSLRQLVEMSDTFIRLLPWAVPGVNNGKGPFEKEVFEAPDFSSVHALASCSSIVWNGINLPKYNDIRETCGSKNVIVANRVAAENDRASPCHYVHPQEVGRYKDCMPSVKNITTAVHELFGHGTGKLLSETHPWVYNFDMANPPLNPLTGKPVRTWYLTGLTWDRLFGEIAGAVEECRAEAMAMYLIDNKELLSLFGHDDTTPITADEIIYNTYISIGVAGLQALDFYNIDEQAWGEAHRSGQFAILKHLLLEGHGVLTVEHDEALGSLTVRVDRGKLLSHGKPALGQLLTCLHIWRCTADVKPCTKYYKILSAVEGRYEEWRKIVASKPKPRWKFAQANTFLRGEEVELKVYDESNEGIIQSWAEREL</sequence>
<name>A0A507ATL5_9PEZI</name>
<evidence type="ECO:0000313" key="5">
    <source>
        <dbReference type="Proteomes" id="UP000319257"/>
    </source>
</evidence>
<dbReference type="GO" id="GO:0008239">
    <property type="term" value="F:dipeptidyl-peptidase activity"/>
    <property type="evidence" value="ECO:0007669"/>
    <property type="project" value="TreeGrafter"/>
</dbReference>
<dbReference type="InParanoid" id="A0A507ATL5"/>
<evidence type="ECO:0000256" key="2">
    <source>
        <dbReference type="ARBA" id="ARBA00022801"/>
    </source>
</evidence>
<keyword evidence="2" id="KW-0378">Hydrolase</keyword>
<protein>
    <recommendedName>
        <fullName evidence="6">Dipeptidyl peptidase III</fullName>
    </recommendedName>
</protein>
<dbReference type="Pfam" id="PF03571">
    <property type="entry name" value="Peptidase_M49"/>
    <property type="match status" value="1"/>
</dbReference>
<evidence type="ECO:0000313" key="3">
    <source>
        <dbReference type="EMBL" id="TPX07377.1"/>
    </source>
</evidence>
<dbReference type="AlphaFoldDB" id="A0A507ATL5"/>
<evidence type="ECO:0008006" key="6">
    <source>
        <dbReference type="Google" id="ProtNLM"/>
    </source>
</evidence>
<gene>
    <name evidence="3" type="ORF">E0L32_001980</name>
    <name evidence="4" type="ORF">E0L32_002153</name>
</gene>
<evidence type="ECO:0000256" key="1">
    <source>
        <dbReference type="ARBA" id="ARBA00022723"/>
    </source>
</evidence>